<dbReference type="Proteomes" id="UP000597444">
    <property type="component" value="Unassembled WGS sequence"/>
</dbReference>
<protein>
    <recommendedName>
        <fullName evidence="3">YgiT-type zinc finger protein</fullName>
    </recommendedName>
</protein>
<dbReference type="EMBL" id="BNJK01000002">
    <property type="protein sequence ID" value="GHP00153.1"/>
    <property type="molecule type" value="Genomic_DNA"/>
</dbReference>
<evidence type="ECO:0008006" key="3">
    <source>
        <dbReference type="Google" id="ProtNLM"/>
    </source>
</evidence>
<keyword evidence="2" id="KW-1185">Reference proteome</keyword>
<reference evidence="1" key="1">
    <citation type="submission" date="2020-10" db="EMBL/GenBank/DDBJ databases">
        <title>Taxonomic study of unclassified bacteria belonging to the class Ktedonobacteria.</title>
        <authorList>
            <person name="Yabe S."/>
            <person name="Wang C.M."/>
            <person name="Zheng Y."/>
            <person name="Sakai Y."/>
            <person name="Cavaletti L."/>
            <person name="Monciardini P."/>
            <person name="Donadio S."/>
        </authorList>
    </citation>
    <scope>NUCLEOTIDE SEQUENCE</scope>
    <source>
        <strain evidence="1">ID150040</strain>
    </source>
</reference>
<comment type="caution">
    <text evidence="1">The sequence shown here is derived from an EMBL/GenBank/DDBJ whole genome shotgun (WGS) entry which is preliminary data.</text>
</comment>
<gene>
    <name evidence="1" type="ORF">KSF_102000</name>
</gene>
<proteinExistence type="predicted"/>
<dbReference type="AlphaFoldDB" id="A0A8J3J0L0"/>
<evidence type="ECO:0000313" key="1">
    <source>
        <dbReference type="EMBL" id="GHP00153.1"/>
    </source>
</evidence>
<organism evidence="1 2">
    <name type="scientific">Reticulibacter mediterranei</name>
    <dbReference type="NCBI Taxonomy" id="2778369"/>
    <lineage>
        <taxon>Bacteria</taxon>
        <taxon>Bacillati</taxon>
        <taxon>Chloroflexota</taxon>
        <taxon>Ktedonobacteria</taxon>
        <taxon>Ktedonobacterales</taxon>
        <taxon>Reticulibacteraceae</taxon>
        <taxon>Reticulibacter</taxon>
    </lineage>
</organism>
<accession>A0A8J3J0L0</accession>
<name>A0A8J3J0L0_9CHLR</name>
<sequence>MSLEILTEIKEWRRANPRAAYMQIEDEIHKRLMQLEARLIEGAVEQSPSREWGRGSEQEAVLCPKCAAPLQARGKHKHTLQGNGGENVTLSRTYGTCPKCGEGLFPPG</sequence>
<evidence type="ECO:0000313" key="2">
    <source>
        <dbReference type="Proteomes" id="UP000597444"/>
    </source>
</evidence>